<reference evidence="1" key="1">
    <citation type="submission" date="2019-08" db="EMBL/GenBank/DDBJ databases">
        <authorList>
            <person name="Kucharzyk K."/>
            <person name="Murdoch R.W."/>
            <person name="Higgins S."/>
            <person name="Loffler F."/>
        </authorList>
    </citation>
    <scope>NUCLEOTIDE SEQUENCE</scope>
</reference>
<proteinExistence type="predicted"/>
<comment type="caution">
    <text evidence="1">The sequence shown here is derived from an EMBL/GenBank/DDBJ whole genome shotgun (WGS) entry which is preliminary data.</text>
</comment>
<dbReference type="AlphaFoldDB" id="A0A645E6T3"/>
<organism evidence="1">
    <name type="scientific">bioreactor metagenome</name>
    <dbReference type="NCBI Taxonomy" id="1076179"/>
    <lineage>
        <taxon>unclassified sequences</taxon>
        <taxon>metagenomes</taxon>
        <taxon>ecological metagenomes</taxon>
    </lineage>
</organism>
<name>A0A645E6T3_9ZZZZ</name>
<gene>
    <name evidence="1" type="ORF">SDC9_144378</name>
</gene>
<dbReference type="EMBL" id="VSSQ01043512">
    <property type="protein sequence ID" value="MPM97205.1"/>
    <property type="molecule type" value="Genomic_DNA"/>
</dbReference>
<sequence>MESGRVKPALAKEAKQILEQTKSNIIGIILNKMEVGTLAGTLGYYHLDVKDYNASDQELVQEEAK</sequence>
<evidence type="ECO:0000313" key="1">
    <source>
        <dbReference type="EMBL" id="MPM97205.1"/>
    </source>
</evidence>
<protein>
    <submittedName>
        <fullName evidence="1">Uncharacterized protein</fullName>
    </submittedName>
</protein>
<accession>A0A645E6T3</accession>